<dbReference type="EMBL" id="CP119316">
    <property type="protein sequence ID" value="WEK48251.1"/>
    <property type="molecule type" value="Genomic_DNA"/>
</dbReference>
<evidence type="ECO:0000256" key="11">
    <source>
        <dbReference type="PIRSR" id="PIRSR000238-2"/>
    </source>
</evidence>
<dbReference type="SUPFAM" id="SSF51905">
    <property type="entry name" value="FAD/NAD(P)-binding domain"/>
    <property type="match status" value="1"/>
</dbReference>
<evidence type="ECO:0000256" key="3">
    <source>
        <dbReference type="ARBA" id="ARBA00018719"/>
    </source>
</evidence>
<dbReference type="InterPro" id="IPR023753">
    <property type="entry name" value="FAD/NAD-binding_dom"/>
</dbReference>
<dbReference type="PROSITE" id="PS00573">
    <property type="entry name" value="PYRIDINE_REDOX_2"/>
    <property type="match status" value="1"/>
</dbReference>
<dbReference type="InterPro" id="IPR044141">
    <property type="entry name" value="AhpF_NTD_C"/>
</dbReference>
<dbReference type="InterPro" id="IPR044142">
    <property type="entry name" value="AhpF_NTD_N"/>
</dbReference>
<evidence type="ECO:0000256" key="1">
    <source>
        <dbReference type="ARBA" id="ARBA00009333"/>
    </source>
</evidence>
<keyword evidence="6" id="KW-0560">Oxidoreductase</keyword>
<evidence type="ECO:0000256" key="6">
    <source>
        <dbReference type="ARBA" id="ARBA00023002"/>
    </source>
</evidence>
<dbReference type="GO" id="GO:0050660">
    <property type="term" value="F:flavin adenine dinucleotide binding"/>
    <property type="evidence" value="ECO:0007669"/>
    <property type="project" value="InterPro"/>
</dbReference>
<keyword evidence="10" id="KW-0521">NADP</keyword>
<keyword evidence="5 10" id="KW-0274">FAD</keyword>
<dbReference type="PRINTS" id="PR00469">
    <property type="entry name" value="PNDRDTASEII"/>
</dbReference>
<dbReference type="CDD" id="cd02974">
    <property type="entry name" value="AhpF_NTD_N"/>
    <property type="match status" value="1"/>
</dbReference>
<dbReference type="GO" id="GO:0102039">
    <property type="term" value="F:NADH-dependent peroxiredoxin activity"/>
    <property type="evidence" value="ECO:0007669"/>
    <property type="project" value="InterPro"/>
</dbReference>
<evidence type="ECO:0000256" key="7">
    <source>
        <dbReference type="ARBA" id="ARBA00023027"/>
    </source>
</evidence>
<evidence type="ECO:0000259" key="12">
    <source>
        <dbReference type="Pfam" id="PF07992"/>
    </source>
</evidence>
<dbReference type="AlphaFoldDB" id="A0AAJ6BQG6"/>
<dbReference type="GO" id="GO:0000302">
    <property type="term" value="P:response to reactive oxygen species"/>
    <property type="evidence" value="ECO:0007669"/>
    <property type="project" value="InterPro"/>
</dbReference>
<sequence length="528" mass="56762">MLDATLTAQLKTYLANLREPIELVASLGDDPKSAQTRELLNEIAALSDKVSAHFDGDDRRRPSFIIRRASDAEKWVRFAGVPMGHEFTSLVLALLWAGGHPPKVSDEVLEQIRALEGDYAFEMYFSLSCHNCPDVVQALTLMALENPRITATLIEGGTFQAEVDERGVMAVPATFLNGEMWASGKMGVEEILAKLDSNVGAKAAEKLAAKQPFEVLVVGGGPAGASAAIYTARKGFRTGIAAERFGGQVLDTLGIENFISVPYTEGPKLAAQLEAHVAEYGIDVMNLQEAARLIPATRAGDYHEVVFKSGASLKARALVLATGARWRNLGVPGEFEYRNRGVAYCPHCDGPLFKGKRVAVIGGGNSGVEAAIDLANIVGHVTLIEFDRQLRADEVLQDKLRLLPNVDIHLNAQTTEVTGDGERVNGLILKDRASGDERRIELEGVFVQIGLVPNTEWLKDSGIALSKFGEIEIDHKAATSIPGIFAAGDCTTVPYKQIIIAMGEGSKAALSAFDYIIRNVPVGETVAA</sequence>
<comment type="similarity">
    <text evidence="1">Belongs to the class-II pyridine nucleotide-disulfide oxidoreductase family.</text>
</comment>
<dbReference type="InterPro" id="IPR050097">
    <property type="entry name" value="Ferredoxin-NADP_redctase_2"/>
</dbReference>
<dbReference type="InterPro" id="IPR008255">
    <property type="entry name" value="Pyr_nucl-diS_OxRdtase_2_AS"/>
</dbReference>
<dbReference type="InterPro" id="IPR012081">
    <property type="entry name" value="Alkyl_hydroperoxide_Rdtase_suF"/>
</dbReference>
<dbReference type="InterPro" id="IPR012336">
    <property type="entry name" value="Thioredoxin-like_fold"/>
</dbReference>
<dbReference type="PRINTS" id="PR00368">
    <property type="entry name" value="FADPNR"/>
</dbReference>
<evidence type="ECO:0000313" key="14">
    <source>
        <dbReference type="EMBL" id="WEK48251.1"/>
    </source>
</evidence>
<evidence type="ECO:0000259" key="13">
    <source>
        <dbReference type="Pfam" id="PF13192"/>
    </source>
</evidence>
<evidence type="ECO:0000256" key="8">
    <source>
        <dbReference type="ARBA" id="ARBA00023157"/>
    </source>
</evidence>
<accession>A0AAJ6BQG6</accession>
<evidence type="ECO:0000256" key="10">
    <source>
        <dbReference type="PIRSR" id="PIRSR000238-1"/>
    </source>
</evidence>
<dbReference type="PIRSF" id="PIRSF000238">
    <property type="entry name" value="AhpF"/>
    <property type="match status" value="1"/>
</dbReference>
<evidence type="ECO:0000256" key="4">
    <source>
        <dbReference type="ARBA" id="ARBA00022630"/>
    </source>
</evidence>
<reference evidence="14" key="1">
    <citation type="submission" date="2023-03" db="EMBL/GenBank/DDBJ databases">
        <title>Andean soil-derived lignocellulolytic bacterial consortium as a source of novel taxa and putative plastic-active enzymes.</title>
        <authorList>
            <person name="Diaz-Garcia L."/>
            <person name="Chuvochina M."/>
            <person name="Feuerriegel G."/>
            <person name="Bunk B."/>
            <person name="Sproer C."/>
            <person name="Streit W.R."/>
            <person name="Rodriguez L.M."/>
            <person name="Overmann J."/>
            <person name="Jimenez D.J."/>
        </authorList>
    </citation>
    <scope>NUCLEOTIDE SEQUENCE</scope>
    <source>
        <strain evidence="14">MAG 26</strain>
    </source>
</reference>
<dbReference type="GO" id="GO:0032991">
    <property type="term" value="C:protein-containing complex"/>
    <property type="evidence" value="ECO:0007669"/>
    <property type="project" value="UniProtKB-ARBA"/>
</dbReference>
<keyword evidence="7 10" id="KW-0520">NAD</keyword>
<dbReference type="KEGG" id="acob:P0Y56_08145"/>
<protein>
    <recommendedName>
        <fullName evidence="3">Thioredoxin reductase</fullName>
    </recommendedName>
</protein>
<evidence type="ECO:0000256" key="5">
    <source>
        <dbReference type="ARBA" id="ARBA00022827"/>
    </source>
</evidence>
<dbReference type="Pfam" id="PF07992">
    <property type="entry name" value="Pyr_redox_2"/>
    <property type="match status" value="1"/>
</dbReference>
<comment type="cofactor">
    <cofactor evidence="10">
        <name>FAD</name>
        <dbReference type="ChEBI" id="CHEBI:57692"/>
    </cofactor>
    <text evidence="10">Binds 1 FAD per subunit.</text>
</comment>
<feature type="binding site" evidence="10">
    <location>
        <begin position="479"/>
        <end position="489"/>
    </location>
    <ligand>
        <name>FAD</name>
        <dbReference type="ChEBI" id="CHEBI:57692"/>
    </ligand>
</feature>
<dbReference type="NCBIfam" id="TIGR03140">
    <property type="entry name" value="AhpF"/>
    <property type="match status" value="1"/>
</dbReference>
<dbReference type="InterPro" id="IPR036249">
    <property type="entry name" value="Thioredoxin-like_sf"/>
</dbReference>
<dbReference type="Proteomes" id="UP001218362">
    <property type="component" value="Chromosome"/>
</dbReference>
<feature type="binding site" evidence="10">
    <location>
        <begin position="357"/>
        <end position="371"/>
    </location>
    <ligand>
        <name>NAD(+)</name>
        <dbReference type="ChEBI" id="CHEBI:57540"/>
    </ligand>
</feature>
<dbReference type="PROSITE" id="PS51354">
    <property type="entry name" value="GLUTAREDOXIN_2"/>
    <property type="match status" value="1"/>
</dbReference>
<keyword evidence="4" id="KW-0285">Flavoprotein</keyword>
<dbReference type="SUPFAM" id="SSF52833">
    <property type="entry name" value="Thioredoxin-like"/>
    <property type="match status" value="2"/>
</dbReference>
<evidence type="ECO:0000256" key="2">
    <source>
        <dbReference type="ARBA" id="ARBA00011738"/>
    </source>
</evidence>
<feature type="domain" description="Thioredoxin-like fold" evidence="13">
    <location>
        <begin position="125"/>
        <end position="194"/>
    </location>
</feature>
<dbReference type="GO" id="GO:0005829">
    <property type="term" value="C:cytosol"/>
    <property type="evidence" value="ECO:0007669"/>
    <property type="project" value="UniProtKB-ARBA"/>
</dbReference>
<organism evidence="14 15">
    <name type="scientific">Candidatus Andeanibacterium colombiense</name>
    <dbReference type="NCBI Taxonomy" id="3121345"/>
    <lineage>
        <taxon>Bacteria</taxon>
        <taxon>Pseudomonadati</taxon>
        <taxon>Pseudomonadota</taxon>
        <taxon>Alphaproteobacteria</taxon>
        <taxon>Sphingomonadales</taxon>
        <taxon>Sphingomonadaceae</taxon>
        <taxon>Candidatus Andeanibacterium</taxon>
    </lineage>
</organism>
<comment type="subunit">
    <text evidence="2">Homodimer.</text>
</comment>
<name>A0AAJ6BQG6_9SPHN</name>
<evidence type="ECO:0000313" key="15">
    <source>
        <dbReference type="Proteomes" id="UP001218362"/>
    </source>
</evidence>
<dbReference type="Pfam" id="PF13192">
    <property type="entry name" value="Thioredoxin_3"/>
    <property type="match status" value="1"/>
</dbReference>
<feature type="domain" description="FAD/NAD(P)-binding" evidence="12">
    <location>
        <begin position="214"/>
        <end position="505"/>
    </location>
</feature>
<dbReference type="CDD" id="cd03026">
    <property type="entry name" value="AhpF_NTD_C"/>
    <property type="match status" value="1"/>
</dbReference>
<keyword evidence="9 11" id="KW-0676">Redox-active center</keyword>
<evidence type="ECO:0000256" key="9">
    <source>
        <dbReference type="ARBA" id="ARBA00023284"/>
    </source>
</evidence>
<proteinExistence type="inferred from homology"/>
<dbReference type="PANTHER" id="PTHR48105">
    <property type="entry name" value="THIOREDOXIN REDUCTASE 1-RELATED-RELATED"/>
    <property type="match status" value="1"/>
</dbReference>
<feature type="disulfide bond" description="Redox-active" evidence="11">
    <location>
        <begin position="345"/>
        <end position="348"/>
    </location>
</feature>
<dbReference type="GO" id="GO:0051287">
    <property type="term" value="F:NAD binding"/>
    <property type="evidence" value="ECO:0007669"/>
    <property type="project" value="InterPro"/>
</dbReference>
<feature type="binding site" evidence="10">
    <location>
        <begin position="214"/>
        <end position="229"/>
    </location>
    <ligand>
        <name>FAD</name>
        <dbReference type="ChEBI" id="CHEBI:57692"/>
    </ligand>
</feature>
<dbReference type="Gene3D" id="3.40.30.80">
    <property type="match status" value="1"/>
</dbReference>
<gene>
    <name evidence="14" type="primary">ahpF</name>
    <name evidence="14" type="ORF">P0Y56_08145</name>
</gene>
<dbReference type="Gene3D" id="3.50.50.60">
    <property type="entry name" value="FAD/NAD(P)-binding domain"/>
    <property type="match status" value="2"/>
</dbReference>
<dbReference type="InterPro" id="IPR036188">
    <property type="entry name" value="FAD/NAD-bd_sf"/>
</dbReference>
<keyword evidence="8 11" id="KW-1015">Disulfide bond</keyword>
<dbReference type="GO" id="GO:0016668">
    <property type="term" value="F:oxidoreductase activity, acting on a sulfur group of donors, NAD(P) as acceptor"/>
    <property type="evidence" value="ECO:0007669"/>
    <property type="project" value="UniProtKB-ARBA"/>
</dbReference>
<dbReference type="FunFam" id="3.50.50.60:FF:000007">
    <property type="entry name" value="Alkyl hydroperoxide reductase, F subunit"/>
    <property type="match status" value="1"/>
</dbReference>